<dbReference type="EMBL" id="CU640366">
    <property type="protein sequence ID" value="CAP73061.1"/>
    <property type="molecule type" value="Genomic_DNA"/>
</dbReference>
<reference evidence="4" key="3">
    <citation type="journal article" date="2014" name="Genetics">
        <title>Maintaining two mating types: Structure of the mating type locus and its role in heterokaryosis in Podospora anserina.</title>
        <authorList>
            <person name="Grognet P."/>
            <person name="Bidard F."/>
            <person name="Kuchly C."/>
            <person name="Tong L.C.H."/>
            <person name="Coppin E."/>
            <person name="Benkhali J.A."/>
            <person name="Couloux A."/>
            <person name="Wincker P."/>
            <person name="Debuchy R."/>
            <person name="Silar P."/>
        </authorList>
    </citation>
    <scope>GENOME REANNOTATION</scope>
    <source>
        <strain evidence="4">S / ATCC MYA-4624 / DSM 980 / FGSC 10383</strain>
    </source>
</reference>
<dbReference type="STRING" id="515849.B2B5I6"/>
<reference evidence="2 4" key="1">
    <citation type="journal article" date="2008" name="Genome Biol.">
        <title>The genome sequence of the model ascomycete fungus Podospora anserina.</title>
        <authorList>
            <person name="Espagne E."/>
            <person name="Lespinet O."/>
            <person name="Malagnac F."/>
            <person name="Da Silva C."/>
            <person name="Jaillon O."/>
            <person name="Porcel B.M."/>
            <person name="Couloux A."/>
            <person name="Aury J.-M."/>
            <person name="Segurens B."/>
            <person name="Poulain J."/>
            <person name="Anthouard V."/>
            <person name="Grossetete S."/>
            <person name="Khalili H."/>
            <person name="Coppin E."/>
            <person name="Dequard-Chablat M."/>
            <person name="Picard M."/>
            <person name="Contamine V."/>
            <person name="Arnaise S."/>
            <person name="Bourdais A."/>
            <person name="Berteaux-Lecellier V."/>
            <person name="Gautheret D."/>
            <person name="de Vries R.P."/>
            <person name="Battaglia E."/>
            <person name="Coutinho P.M."/>
            <person name="Danchin E.G.J."/>
            <person name="Henrissat B."/>
            <person name="El Khoury R."/>
            <person name="Sainsard-Chanet A."/>
            <person name="Boivin A."/>
            <person name="Pinan-Lucarre B."/>
            <person name="Sellem C.H."/>
            <person name="Debuchy R."/>
            <person name="Wincker P."/>
            <person name="Weissenbach J."/>
            <person name="Silar P."/>
        </authorList>
    </citation>
    <scope>NUCLEOTIDE SEQUENCE [LARGE SCALE GENOMIC DNA]</scope>
    <source>
        <strain evidence="4">S / ATCC MYA-4624 / DSM 980 / FGSC 10383</strain>
        <strain evidence="2">S mat+</strain>
    </source>
</reference>
<dbReference type="VEuPathDB" id="FungiDB:PODANS_2_4780"/>
<feature type="compositionally biased region" description="Acidic residues" evidence="1">
    <location>
        <begin position="621"/>
        <end position="637"/>
    </location>
</feature>
<evidence type="ECO:0000313" key="4">
    <source>
        <dbReference type="Proteomes" id="UP000001197"/>
    </source>
</evidence>
<evidence type="ECO:0000313" key="3">
    <source>
        <dbReference type="EMBL" id="CDP25461.1"/>
    </source>
</evidence>
<reference evidence="2" key="2">
    <citation type="submission" date="2008-07" db="EMBL/GenBank/DDBJ databases">
        <authorList>
            <person name="Genoscope - CEA"/>
        </authorList>
    </citation>
    <scope>NUCLEOTIDE SEQUENCE</scope>
    <source>
        <strain evidence="2">S mat+</strain>
    </source>
</reference>
<dbReference type="OrthoDB" id="4586850at2759"/>
<gene>
    <name evidence="2" type="ORF">PODANS_2_4780</name>
</gene>
<dbReference type="InterPro" id="IPR011990">
    <property type="entry name" value="TPR-like_helical_dom_sf"/>
</dbReference>
<keyword evidence="4" id="KW-1185">Reference proteome</keyword>
<dbReference type="PANTHER" id="PTHR46082">
    <property type="entry name" value="ATP/GTP-BINDING PROTEIN-RELATED"/>
    <property type="match status" value="1"/>
</dbReference>
<dbReference type="Proteomes" id="UP000001197">
    <property type="component" value="Chromosome 2"/>
</dbReference>
<name>B2B5I6_PODAN</name>
<dbReference type="HOGENOM" id="CLU_406587_0_0_1"/>
<dbReference type="GeneID" id="6196026"/>
<proteinExistence type="predicted"/>
<organism evidence="2">
    <name type="scientific">Podospora anserina (strain S / ATCC MYA-4624 / DSM 980 / FGSC 10383)</name>
    <name type="common">Pleurage anserina</name>
    <dbReference type="NCBI Taxonomy" id="515849"/>
    <lineage>
        <taxon>Eukaryota</taxon>
        <taxon>Fungi</taxon>
        <taxon>Dikarya</taxon>
        <taxon>Ascomycota</taxon>
        <taxon>Pezizomycotina</taxon>
        <taxon>Sordariomycetes</taxon>
        <taxon>Sordariomycetidae</taxon>
        <taxon>Sordariales</taxon>
        <taxon>Podosporaceae</taxon>
        <taxon>Podospora</taxon>
        <taxon>Podospora anserina</taxon>
    </lineage>
</organism>
<dbReference type="KEGG" id="pan:PODANSg8278"/>
<sequence>MYLQVQLSVQERLQDPRNLEALPHLEHAVMCVSAILPDVAEVISMLDQTDCGNLYHHFRSLEKNVVELFPKSCDAKLACASFRYKYGLYCLSYGLKKCCQSWDQVEDMFRTSAEIYQEVLGERHPRTLKARHQAELTQIERQKDIGARAELDKIRDLVCNQSNAFPGALWDDIMWGDRIMLNITYRHYENWVIAAREFAMALKELGRLHGHDSDQELRILQRMVVFYRLWMQSGEINGWTNVRDAFRAIDTSDILSKNDSFKARRDAPSIKVLWQFSKNVYCIQPGNTAVIDMPREPVSSVLPEWKRLAQDVFDRYKHRHGEDHPDTLRSLTELTIAESYQAFGVAASRPFEMAEDCHRLQVNILGESHRDTPGTKRLVGEILHKAGRSAEAVQVLRECYDSLVHNFKETSNLTLECAFSLAETYLSVGRFGRPKDADDLKEQMIKVREVVFKAKNDWKPHGLCFALELSAILQRRQGRFGEAMEILERILEVCRYADPSYPPQHDKPFEYEVKIRYSIAVCYFQDGNWEEEEKRGLTVLEQRRKWEVDRIFYGKNHVDTLRSLFLVALARWNLGWCDEARSMMRECWVGAKGRLGVEHKLSRQALSQLVEYMKRGVEEDEEAGEELGEYTPETEEETPPKYVEFPCRRRDYHRRGNKKPSQSIAFIDKITASKTC</sequence>
<evidence type="ECO:0000256" key="1">
    <source>
        <dbReference type="SAM" id="MobiDB-lite"/>
    </source>
</evidence>
<dbReference type="SUPFAM" id="SSF48452">
    <property type="entry name" value="TPR-like"/>
    <property type="match status" value="1"/>
</dbReference>
<dbReference type="InParanoid" id="B2B5I6"/>
<dbReference type="InterPro" id="IPR053137">
    <property type="entry name" value="NLR-like"/>
</dbReference>
<dbReference type="RefSeq" id="XP_001911236.1">
    <property type="nucleotide sequence ID" value="XM_001911201.1"/>
</dbReference>
<feature type="region of interest" description="Disordered" evidence="1">
    <location>
        <begin position="621"/>
        <end position="642"/>
    </location>
</feature>
<dbReference type="EMBL" id="FO904937">
    <property type="protein sequence ID" value="CDP25461.1"/>
    <property type="molecule type" value="Genomic_DNA"/>
</dbReference>
<evidence type="ECO:0000313" key="2">
    <source>
        <dbReference type="EMBL" id="CAP73061.1"/>
    </source>
</evidence>
<dbReference type="AlphaFoldDB" id="B2B5I6"/>
<dbReference type="Gene3D" id="1.25.40.10">
    <property type="entry name" value="Tetratricopeptide repeat domain"/>
    <property type="match status" value="2"/>
</dbReference>
<accession>B2B5I6</accession>
<protein>
    <submittedName>
        <fullName evidence="2">Podospora anserina S mat+ genomic DNA chromosome 2, supercontig 2</fullName>
    </submittedName>
</protein>
<reference evidence="3" key="4">
    <citation type="submission" date="2014-09" db="EMBL/GenBank/DDBJ databases">
        <title>Maintaining two mating types: Structure of the mating type locus and its role in heterokaryosis in Podospora anserina.</title>
        <authorList>
            <person name="Grognet P."/>
            <person name="Bidard F."/>
            <person name="Kuchly C."/>
            <person name="Chan Ho Tong L."/>
            <person name="Coppin E."/>
            <person name="Ait Benkhali J."/>
            <person name="Couloux A."/>
            <person name="Wincker P."/>
            <person name="Debuchy R."/>
            <person name="Silar P."/>
        </authorList>
    </citation>
    <scope>NUCLEOTIDE SEQUENCE</scope>
</reference>
<dbReference type="PANTHER" id="PTHR46082:SF6">
    <property type="entry name" value="AAA+ ATPASE DOMAIN-CONTAINING PROTEIN-RELATED"/>
    <property type="match status" value="1"/>
</dbReference>